<dbReference type="PROSITE" id="PS51257">
    <property type="entry name" value="PROKAR_LIPOPROTEIN"/>
    <property type="match status" value="1"/>
</dbReference>
<proteinExistence type="predicted"/>
<sequence length="546" mass="61687">MIRKHLLVDVIAGLIIAGLVVILAGCGEGLPKNLKNRARAIPDAIKTGKSQIDKHKDQYETLAASSEFKEVEPFALKENWAQKFQLAYEEITRAKTLYDKDLSPLVGKNKPELASQVIQQTVRIKKVLKNAENLSRYPILRFAKIRNTIENAADLQSGAQKNTDDIIRIANALKTGSMAKAIADFPDLTDKINTRFAPLSKLERQSRKHLSVVTEQYKRHAAGSTADYAAFTDSVESLDSGLEQTKILETKFIKEMGQLYSSYTKILKDMKEEYFVNIKRESWNENSDYYAPRFVNFYRKVSPEAYETLTADNLDTIAAISAGLGTGVYSSRFSSQIGDLWKQLSINPTDQWPESGHNAASFWVESSREAYFHKYILEENGDTKETDWEKVDANFYDANLEYLGMAVLAKPYGVFEQDRLTQAAPPGMAYVGNSKYGEWKKDDTGNQFWSWYGKYALFSSLFFFPPSYFHYNSWNSWNNDYRYKKPYFGQTKNGSRKYGTYGTYVRQSPKFQSTNFAKSGGFKSQATSVRGAGAGLRGGGPKSKGK</sequence>
<accession>A0A1H2J8V9</accession>
<evidence type="ECO:0000313" key="3">
    <source>
        <dbReference type="EMBL" id="SDU52894.1"/>
    </source>
</evidence>
<evidence type="ECO:0000256" key="1">
    <source>
        <dbReference type="SAM" id="MobiDB-lite"/>
    </source>
</evidence>
<feature type="transmembrane region" description="Helical" evidence="2">
    <location>
        <begin position="7"/>
        <end position="25"/>
    </location>
</feature>
<protein>
    <submittedName>
        <fullName evidence="3">Uncharacterized protein</fullName>
    </submittedName>
</protein>
<feature type="compositionally biased region" description="Polar residues" evidence="1">
    <location>
        <begin position="516"/>
        <end position="528"/>
    </location>
</feature>
<dbReference type="AlphaFoldDB" id="A0A1H2J8V9"/>
<reference evidence="4" key="1">
    <citation type="submission" date="2016-10" db="EMBL/GenBank/DDBJ databases">
        <authorList>
            <person name="Varghese N."/>
            <person name="Submissions S."/>
        </authorList>
    </citation>
    <scope>NUCLEOTIDE SEQUENCE [LARGE SCALE GENOMIC DNA]</scope>
    <source>
        <strain evidence="4">DSM 3384</strain>
    </source>
</reference>
<dbReference type="RefSeq" id="WP_092236722.1">
    <property type="nucleotide sequence ID" value="NZ_FNLL01000011.1"/>
</dbReference>
<keyword evidence="4" id="KW-1185">Reference proteome</keyword>
<gene>
    <name evidence="3" type="ORF">SAMN04487931_11158</name>
</gene>
<keyword evidence="2" id="KW-0812">Transmembrane</keyword>
<organism evidence="3 4">
    <name type="scientific">Desulfobacula phenolica</name>
    <dbReference type="NCBI Taxonomy" id="90732"/>
    <lineage>
        <taxon>Bacteria</taxon>
        <taxon>Pseudomonadati</taxon>
        <taxon>Thermodesulfobacteriota</taxon>
        <taxon>Desulfobacteria</taxon>
        <taxon>Desulfobacterales</taxon>
        <taxon>Desulfobacteraceae</taxon>
        <taxon>Desulfobacula</taxon>
    </lineage>
</organism>
<keyword evidence="2" id="KW-0472">Membrane</keyword>
<dbReference type="Proteomes" id="UP000199608">
    <property type="component" value="Unassembled WGS sequence"/>
</dbReference>
<name>A0A1H2J8V9_9BACT</name>
<feature type="compositionally biased region" description="Gly residues" evidence="1">
    <location>
        <begin position="532"/>
        <end position="546"/>
    </location>
</feature>
<dbReference type="EMBL" id="FNLL01000011">
    <property type="protein sequence ID" value="SDU52894.1"/>
    <property type="molecule type" value="Genomic_DNA"/>
</dbReference>
<evidence type="ECO:0000313" key="4">
    <source>
        <dbReference type="Proteomes" id="UP000199608"/>
    </source>
</evidence>
<keyword evidence="2" id="KW-1133">Transmembrane helix</keyword>
<evidence type="ECO:0000256" key="2">
    <source>
        <dbReference type="SAM" id="Phobius"/>
    </source>
</evidence>
<feature type="region of interest" description="Disordered" evidence="1">
    <location>
        <begin position="516"/>
        <end position="546"/>
    </location>
</feature>